<evidence type="ECO:0000313" key="1">
    <source>
        <dbReference type="EMBL" id="KAJ1675458.1"/>
    </source>
</evidence>
<name>A0ACC1HJZ9_9FUNG</name>
<keyword evidence="2" id="KW-1185">Reference proteome</keyword>
<proteinExistence type="predicted"/>
<reference evidence="1" key="1">
    <citation type="submission" date="2022-06" db="EMBL/GenBank/DDBJ databases">
        <title>Phylogenomic reconstructions and comparative analyses of Kickxellomycotina fungi.</title>
        <authorList>
            <person name="Reynolds N.K."/>
            <person name="Stajich J.E."/>
            <person name="Barry K."/>
            <person name="Grigoriev I.V."/>
            <person name="Crous P."/>
            <person name="Smith M.E."/>
        </authorList>
    </citation>
    <scope>NUCLEOTIDE SEQUENCE</scope>
    <source>
        <strain evidence="1">RSA 2271</strain>
    </source>
</reference>
<sequence length="321" mass="35582">MGSAFSVPIFFIIFRETTEAALIISIMMTFAKQVFADDRPVLKRLMIQIWAGAIIGFVISLIIGIVFIVIWYTVAKDLWSSSEALWEAIFALIAAILITLMGVAFVRTQHLQNKLKIKLHSALEKNRNERGFFSKYAFVILPLITVLREGLEAVVFVGGVSLGESAKSIPLATICGILAGAAIGLIIYKGGNVLRLKWFFVASTLLLFLIAGGLFASCINYFQNYRFGKLLAGGDPDAGYIFNVKQSVWMLTCCNPADLRANGGWKIFSAILGWTNNATVGSVVGYCLYWVCITLYFLGSKLWARKQYRRDLIMRGKVADL</sequence>
<accession>A0ACC1HJZ9</accession>
<organism evidence="1 2">
    <name type="scientific">Spiromyces aspiralis</name>
    <dbReference type="NCBI Taxonomy" id="68401"/>
    <lineage>
        <taxon>Eukaryota</taxon>
        <taxon>Fungi</taxon>
        <taxon>Fungi incertae sedis</taxon>
        <taxon>Zoopagomycota</taxon>
        <taxon>Kickxellomycotina</taxon>
        <taxon>Kickxellomycetes</taxon>
        <taxon>Kickxellales</taxon>
        <taxon>Kickxellaceae</taxon>
        <taxon>Spiromyces</taxon>
    </lineage>
</organism>
<dbReference type="EMBL" id="JAMZIH010005295">
    <property type="protein sequence ID" value="KAJ1675458.1"/>
    <property type="molecule type" value="Genomic_DNA"/>
</dbReference>
<protein>
    <submittedName>
        <fullName evidence="1">High-affinity iron permease</fullName>
    </submittedName>
</protein>
<dbReference type="Proteomes" id="UP001145114">
    <property type="component" value="Unassembled WGS sequence"/>
</dbReference>
<gene>
    <name evidence="1" type="primary">FTR1</name>
    <name evidence="1" type="ORF">EV182_001223</name>
</gene>
<comment type="caution">
    <text evidence="1">The sequence shown here is derived from an EMBL/GenBank/DDBJ whole genome shotgun (WGS) entry which is preliminary data.</text>
</comment>
<evidence type="ECO:0000313" key="2">
    <source>
        <dbReference type="Proteomes" id="UP001145114"/>
    </source>
</evidence>